<feature type="transmembrane region" description="Helical" evidence="1">
    <location>
        <begin position="49"/>
        <end position="70"/>
    </location>
</feature>
<keyword evidence="3" id="KW-1185">Reference proteome</keyword>
<evidence type="ECO:0000256" key="1">
    <source>
        <dbReference type="SAM" id="Phobius"/>
    </source>
</evidence>
<keyword evidence="1" id="KW-0812">Transmembrane</keyword>
<name>A0A2N3PM35_9PROT</name>
<evidence type="ECO:0008006" key="4">
    <source>
        <dbReference type="Google" id="ProtNLM"/>
    </source>
</evidence>
<dbReference type="Proteomes" id="UP000233293">
    <property type="component" value="Unassembled WGS sequence"/>
</dbReference>
<dbReference type="OrthoDB" id="7507421at2"/>
<comment type="caution">
    <text evidence="2">The sequence shown here is derived from an EMBL/GenBank/DDBJ whole genome shotgun (WGS) entry which is preliminary data.</text>
</comment>
<accession>A0A2N3PM35</accession>
<reference evidence="3" key="1">
    <citation type="submission" date="2017-12" db="EMBL/GenBank/DDBJ databases">
        <title>Draft genome sequence of Telmatospirillum siberiense 26-4b1T, an acidotolerant peatland alphaproteobacterium potentially involved in sulfur cycling.</title>
        <authorList>
            <person name="Hausmann B."/>
            <person name="Pjevac P."/>
            <person name="Schreck K."/>
            <person name="Herbold C.W."/>
            <person name="Daims H."/>
            <person name="Wagner M."/>
            <person name="Pester M."/>
            <person name="Loy A."/>
        </authorList>
    </citation>
    <scope>NUCLEOTIDE SEQUENCE [LARGE SCALE GENOMIC DNA]</scope>
    <source>
        <strain evidence="3">26-4b1</strain>
    </source>
</reference>
<gene>
    <name evidence="2" type="ORF">CWS72_26570</name>
</gene>
<feature type="transmembrane region" description="Helical" evidence="1">
    <location>
        <begin position="82"/>
        <end position="101"/>
    </location>
</feature>
<evidence type="ECO:0000313" key="2">
    <source>
        <dbReference type="EMBL" id="PKU21463.1"/>
    </source>
</evidence>
<proteinExistence type="predicted"/>
<dbReference type="Pfam" id="PF06210">
    <property type="entry name" value="DUF1003"/>
    <property type="match status" value="1"/>
</dbReference>
<keyword evidence="1" id="KW-1133">Transmembrane helix</keyword>
<evidence type="ECO:0000313" key="3">
    <source>
        <dbReference type="Proteomes" id="UP000233293"/>
    </source>
</evidence>
<dbReference type="InterPro" id="IPR010406">
    <property type="entry name" value="DUF1003"/>
</dbReference>
<dbReference type="RefSeq" id="WP_101253688.1">
    <property type="nucleotide sequence ID" value="NZ_PIUM01000057.1"/>
</dbReference>
<organism evidence="2 3">
    <name type="scientific">Telmatospirillum siberiense</name>
    <dbReference type="NCBI Taxonomy" id="382514"/>
    <lineage>
        <taxon>Bacteria</taxon>
        <taxon>Pseudomonadati</taxon>
        <taxon>Pseudomonadota</taxon>
        <taxon>Alphaproteobacteria</taxon>
        <taxon>Rhodospirillales</taxon>
        <taxon>Rhodospirillaceae</taxon>
        <taxon>Telmatospirillum</taxon>
    </lineage>
</organism>
<dbReference type="AlphaFoldDB" id="A0A2N3PM35"/>
<sequence length="181" mass="19914">MDDGTQSSPIRADEHVQAVSELHSQPYHRKATPVQRFLDSAVAKLSHPALVMVLTLAIIGWISLNLAILWTGGHPPDPPPFQWLEAAASVAAVYITALILTTQRREDGLARHRDQLTLELAILGERKSAKIIELLEELRRDSPHVQDRVDSDATAMAKPADPSAVLTAIEEVNRVIAEEKN</sequence>
<dbReference type="EMBL" id="PIUM01000057">
    <property type="protein sequence ID" value="PKU21463.1"/>
    <property type="molecule type" value="Genomic_DNA"/>
</dbReference>
<keyword evidence="1" id="KW-0472">Membrane</keyword>
<protein>
    <recommendedName>
        <fullName evidence="4">DUF1003 domain-containing protein</fullName>
    </recommendedName>
</protein>